<dbReference type="EMBL" id="VJMH01005341">
    <property type="protein sequence ID" value="KAF0697163.1"/>
    <property type="molecule type" value="Genomic_DNA"/>
</dbReference>
<evidence type="ECO:0000313" key="5">
    <source>
        <dbReference type="Proteomes" id="UP000332933"/>
    </source>
</evidence>
<dbReference type="PROSITE" id="PS00626">
    <property type="entry name" value="RCC1_2"/>
    <property type="match status" value="2"/>
</dbReference>
<dbReference type="InterPro" id="IPR000408">
    <property type="entry name" value="Reg_chr_condens"/>
</dbReference>
<evidence type="ECO:0000256" key="1">
    <source>
        <dbReference type="ARBA" id="ARBA00022737"/>
    </source>
</evidence>
<organism evidence="4 5">
    <name type="scientific">Aphanomyces stellatus</name>
    <dbReference type="NCBI Taxonomy" id="120398"/>
    <lineage>
        <taxon>Eukaryota</taxon>
        <taxon>Sar</taxon>
        <taxon>Stramenopiles</taxon>
        <taxon>Oomycota</taxon>
        <taxon>Saprolegniomycetes</taxon>
        <taxon>Saprolegniales</taxon>
        <taxon>Verrucalvaceae</taxon>
        <taxon>Aphanomyces</taxon>
    </lineage>
</organism>
<evidence type="ECO:0000313" key="3">
    <source>
        <dbReference type="EMBL" id="KAF0697163.1"/>
    </source>
</evidence>
<dbReference type="Gene3D" id="2.130.10.30">
    <property type="entry name" value="Regulator of chromosome condensation 1/beta-lactamase-inhibitor protein II"/>
    <property type="match status" value="2"/>
</dbReference>
<dbReference type="InterPro" id="IPR051210">
    <property type="entry name" value="Ub_ligase/GEF_domain"/>
</dbReference>
<feature type="repeat" description="RCC1" evidence="2">
    <location>
        <begin position="337"/>
        <end position="385"/>
    </location>
</feature>
<evidence type="ECO:0000313" key="4">
    <source>
        <dbReference type="EMBL" id="VFT89011.1"/>
    </source>
</evidence>
<accession>A0A485KUS8</accession>
<dbReference type="PROSITE" id="PS50012">
    <property type="entry name" value="RCC1_3"/>
    <property type="match status" value="3"/>
</dbReference>
<dbReference type="Proteomes" id="UP000332933">
    <property type="component" value="Unassembled WGS sequence"/>
</dbReference>
<reference evidence="3" key="2">
    <citation type="submission" date="2019-06" db="EMBL/GenBank/DDBJ databases">
        <title>Genomics analysis of Aphanomyces spp. identifies a new class of oomycete effector associated with host adaptation.</title>
        <authorList>
            <person name="Gaulin E."/>
        </authorList>
    </citation>
    <scope>NUCLEOTIDE SEQUENCE</scope>
    <source>
        <strain evidence="3">CBS 578.67</strain>
    </source>
</reference>
<reference evidence="4 5" key="1">
    <citation type="submission" date="2019-03" db="EMBL/GenBank/DDBJ databases">
        <authorList>
            <person name="Gaulin E."/>
            <person name="Dumas B."/>
        </authorList>
    </citation>
    <scope>NUCLEOTIDE SEQUENCE [LARGE SCALE GENOMIC DNA]</scope>
    <source>
        <strain evidence="4">CBS 568.67</strain>
    </source>
</reference>
<name>A0A485KUS8_9STRA</name>
<evidence type="ECO:0000256" key="2">
    <source>
        <dbReference type="PROSITE-ProRule" id="PRU00235"/>
    </source>
</evidence>
<dbReference type="AlphaFoldDB" id="A0A485KUS8"/>
<proteinExistence type="predicted"/>
<dbReference type="OrthoDB" id="5370059at2759"/>
<dbReference type="PANTHER" id="PTHR22870:SF466">
    <property type="entry name" value="ANKYRIN REPEAT-CONTAINING PROTEIN"/>
    <property type="match status" value="1"/>
</dbReference>
<feature type="repeat" description="RCC1" evidence="2">
    <location>
        <begin position="230"/>
        <end position="283"/>
    </location>
</feature>
<feature type="repeat" description="RCC1" evidence="2">
    <location>
        <begin position="178"/>
        <end position="229"/>
    </location>
</feature>
<gene>
    <name evidence="4" type="primary">Aste57867_12157</name>
    <name evidence="3" type="ORF">As57867_012112</name>
    <name evidence="4" type="ORF">ASTE57867_12157</name>
</gene>
<protein>
    <submittedName>
        <fullName evidence="4">Aste57867_12157 protein</fullName>
    </submittedName>
</protein>
<keyword evidence="1" id="KW-0677">Repeat</keyword>
<dbReference type="PRINTS" id="PR00633">
    <property type="entry name" value="RCCNDNSATION"/>
</dbReference>
<dbReference type="PANTHER" id="PTHR22870">
    <property type="entry name" value="REGULATOR OF CHROMOSOME CONDENSATION"/>
    <property type="match status" value="1"/>
</dbReference>
<sequence length="479" mass="50834">MRPPLVPWQEDGETPATYSSMDQLLYFIDKHATGALPTTVPFLPNTLSRFFPAGVVLGLRFHNDAVATVVVQAIVPNQHNESVVVGSRLLHVNDVDVTHLTASALVHLLKLAQDRPRHCLFQLPDPKTPPTLTHSGGAWIYVHGRLDDAPIAHTLAVPINVVDVACGPRHLLLRTRTGLVYSFGSGDCGRLGHGDTSARASPTLVHALRGDVVVGIAAGRDHSICVSQDGAAYAFGWGEGGRLGLGVDAGCVVWPARVVLPPTVKGFHVVAAGRECSVLISLCGRVFMCGLHLRRDAAPELLLAPHDLPLHPPLASDDAIVSAKAGDAHCVVRTAAGFLYSWGDGAAGAVGHGAMTMNDPVRLPGLVHVVKVTCGAWHTACVTRQRQLWVWGDNLASVPTAVAEMDNVQDMACGDDGVVYVKQVHDVAVSAWSPAAQTSKSYVWRPTSPQDVRVEAGGSYAVVLPHGSNPLKRQGRAES</sequence>
<dbReference type="EMBL" id="CAADRA010005362">
    <property type="protein sequence ID" value="VFT89011.1"/>
    <property type="molecule type" value="Genomic_DNA"/>
</dbReference>
<dbReference type="InterPro" id="IPR009091">
    <property type="entry name" value="RCC1/BLIP-II"/>
</dbReference>
<dbReference type="Pfam" id="PF00415">
    <property type="entry name" value="RCC1"/>
    <property type="match status" value="3"/>
</dbReference>
<dbReference type="SUPFAM" id="SSF50985">
    <property type="entry name" value="RCC1/BLIP-II"/>
    <property type="match status" value="1"/>
</dbReference>
<keyword evidence="5" id="KW-1185">Reference proteome</keyword>